<dbReference type="AlphaFoldDB" id="A0A2S5T777"/>
<organism evidence="1 2">
    <name type="scientific">Caldimonas thermodepolymerans</name>
    <dbReference type="NCBI Taxonomy" id="215580"/>
    <lineage>
        <taxon>Bacteria</taxon>
        <taxon>Pseudomonadati</taxon>
        <taxon>Pseudomonadota</taxon>
        <taxon>Betaproteobacteria</taxon>
        <taxon>Burkholderiales</taxon>
        <taxon>Sphaerotilaceae</taxon>
        <taxon>Caldimonas</taxon>
    </lineage>
</organism>
<proteinExistence type="predicted"/>
<dbReference type="Proteomes" id="UP000239406">
    <property type="component" value="Unassembled WGS sequence"/>
</dbReference>
<evidence type="ECO:0000313" key="1">
    <source>
        <dbReference type="EMBL" id="PPE70782.1"/>
    </source>
</evidence>
<dbReference type="EMBL" id="PSNY01000004">
    <property type="protein sequence ID" value="PPE70782.1"/>
    <property type="molecule type" value="Genomic_DNA"/>
</dbReference>
<protein>
    <submittedName>
        <fullName evidence="1">Uncharacterized protein</fullName>
    </submittedName>
</protein>
<comment type="caution">
    <text evidence="1">The sequence shown here is derived from an EMBL/GenBank/DDBJ whole genome shotgun (WGS) entry which is preliminary data.</text>
</comment>
<name>A0A2S5T777_9BURK</name>
<sequence length="93" mass="10709">MRRQAACHSAEMDDALFKYTYAAVSMAKQGQLTREKQGWYLDHRTRRLPEHIRDDWARATAATLAQLQLFRGDGSWDDTLKVVAHTKQLYLGA</sequence>
<keyword evidence="2" id="KW-1185">Reference proteome</keyword>
<accession>A0A2S5T777</accession>
<evidence type="ECO:0000313" key="2">
    <source>
        <dbReference type="Proteomes" id="UP000239406"/>
    </source>
</evidence>
<dbReference type="RefSeq" id="WP_104356473.1">
    <property type="nucleotide sequence ID" value="NZ_CALFFA010000022.1"/>
</dbReference>
<reference evidence="1 2" key="1">
    <citation type="submission" date="2018-02" db="EMBL/GenBank/DDBJ databases">
        <title>Reclassifiation of [Polyangium] brachysporum DSM 7029 as Guopingzhaonella breviflexa gen. nov., sp. nov., a member of the family Comamonadaceae.</title>
        <authorList>
            <person name="Tang B."/>
        </authorList>
    </citation>
    <scope>NUCLEOTIDE SEQUENCE [LARGE SCALE GENOMIC DNA]</scope>
    <source>
        <strain evidence="1 2">DSM 15344</strain>
    </source>
</reference>
<gene>
    <name evidence="1" type="ORF">C1702_04380</name>
</gene>